<evidence type="ECO:0000259" key="1">
    <source>
        <dbReference type="PROSITE" id="PS50011"/>
    </source>
</evidence>
<dbReference type="Gene3D" id="1.10.510.10">
    <property type="entry name" value="Transferase(Phosphotransferase) domain 1"/>
    <property type="match status" value="1"/>
</dbReference>
<dbReference type="EMBL" id="JABTTQ020000004">
    <property type="protein sequence ID" value="KAK6159623.1"/>
    <property type="molecule type" value="Genomic_DNA"/>
</dbReference>
<comment type="caution">
    <text evidence="2">The sequence shown here is derived from an EMBL/GenBank/DDBJ whole genome shotgun (WGS) entry which is preliminary data.</text>
</comment>
<organism evidence="2 3">
    <name type="scientific">Rehmannia glutinosa</name>
    <name type="common">Chinese foxglove</name>
    <dbReference type="NCBI Taxonomy" id="99300"/>
    <lineage>
        <taxon>Eukaryota</taxon>
        <taxon>Viridiplantae</taxon>
        <taxon>Streptophyta</taxon>
        <taxon>Embryophyta</taxon>
        <taxon>Tracheophyta</taxon>
        <taxon>Spermatophyta</taxon>
        <taxon>Magnoliopsida</taxon>
        <taxon>eudicotyledons</taxon>
        <taxon>Gunneridae</taxon>
        <taxon>Pentapetalae</taxon>
        <taxon>asterids</taxon>
        <taxon>lamiids</taxon>
        <taxon>Lamiales</taxon>
        <taxon>Orobanchaceae</taxon>
        <taxon>Rehmannieae</taxon>
        <taxon>Rehmannia</taxon>
    </lineage>
</organism>
<sequence>MRGIFRRLGARALIKRRIIVGLKSDNCSRDMLLRLLHLVAMQGDSVLAVHVQQSDDDTFDPNTFHIHEDLCKSKQVDFEIKVCTGSCYVTELSYQVRLTFATVLALGCSSKCPKYSTIAKCLKALPPTCKLLIMDDGGKILFQEMGTSQQGSSYRICRTLTSFLSESSTCNQPRTLRPVRKSLSMPTSTSQQTEHAKFNSYKHGQQFFNFTFEELKNATKDFGPNTLIGEFAHSRVYKAVLENDRAAAVKVLKTSQYSEVFFLREVEILSALQHENIVQLIGYCYCKEMYALVYNLLNSSLKQRLCELKWNERMQIAIGVAKALEYIHSCYPPVLHKDVNSSNIFLSEDGKPQLSGFGYAKVDLSNHQSSGHKKPTHIGTFGYLAPEYIMYGKVDEKIDVYSYGVVLLELITGKEAVQTSQERFVVWARSLLTCGLDERLIDPNLNEDYNKDEMKAVMTAARLCLLHSSSRRPTMRTILRILEEPNHVLEMQKNKGDLFSQIKCKLDENDLSRHANSEPS</sequence>
<dbReference type="InterPro" id="IPR000719">
    <property type="entry name" value="Prot_kinase_dom"/>
</dbReference>
<protein>
    <recommendedName>
        <fullName evidence="1">Protein kinase domain-containing protein</fullName>
    </recommendedName>
</protein>
<reference evidence="2 3" key="1">
    <citation type="journal article" date="2021" name="Comput. Struct. Biotechnol. J.">
        <title>De novo genome assembly of the potent medicinal plant Rehmannia glutinosa using nanopore technology.</title>
        <authorList>
            <person name="Ma L."/>
            <person name="Dong C."/>
            <person name="Song C."/>
            <person name="Wang X."/>
            <person name="Zheng X."/>
            <person name="Niu Y."/>
            <person name="Chen S."/>
            <person name="Feng W."/>
        </authorList>
    </citation>
    <scope>NUCLEOTIDE SEQUENCE [LARGE SCALE GENOMIC DNA]</scope>
    <source>
        <strain evidence="2">DH-2019</strain>
    </source>
</reference>
<gene>
    <name evidence="2" type="ORF">DH2020_006937</name>
</gene>
<evidence type="ECO:0000313" key="2">
    <source>
        <dbReference type="EMBL" id="KAK6159623.1"/>
    </source>
</evidence>
<feature type="domain" description="Protein kinase" evidence="1">
    <location>
        <begin position="222"/>
        <end position="490"/>
    </location>
</feature>
<evidence type="ECO:0000313" key="3">
    <source>
        <dbReference type="Proteomes" id="UP001318860"/>
    </source>
</evidence>
<dbReference type="Gene3D" id="3.30.200.20">
    <property type="entry name" value="Phosphorylase Kinase, domain 1"/>
    <property type="match status" value="1"/>
</dbReference>
<dbReference type="InterPro" id="IPR011009">
    <property type="entry name" value="Kinase-like_dom_sf"/>
</dbReference>
<dbReference type="Pfam" id="PF00069">
    <property type="entry name" value="Pkinase"/>
    <property type="match status" value="1"/>
</dbReference>
<dbReference type="PANTHER" id="PTHR47987">
    <property type="entry name" value="OS08G0249100 PROTEIN"/>
    <property type="match status" value="1"/>
</dbReference>
<keyword evidence="3" id="KW-1185">Reference proteome</keyword>
<proteinExistence type="predicted"/>
<name>A0ABR0XKJ9_REHGL</name>
<dbReference type="SUPFAM" id="SSF56112">
    <property type="entry name" value="Protein kinase-like (PK-like)"/>
    <property type="match status" value="1"/>
</dbReference>
<dbReference type="PROSITE" id="PS50011">
    <property type="entry name" value="PROTEIN_KINASE_DOM"/>
    <property type="match status" value="1"/>
</dbReference>
<accession>A0ABR0XKJ9</accession>
<dbReference type="Proteomes" id="UP001318860">
    <property type="component" value="Unassembled WGS sequence"/>
</dbReference>
<dbReference type="PANTHER" id="PTHR47987:SF11">
    <property type="entry name" value="RECEPTOR-LIKE CYTOSOLIC SERINE_THREONINE-PROTEIN KINASE RBK1 ISOFORM X1"/>
    <property type="match status" value="1"/>
</dbReference>
<dbReference type="InterPro" id="IPR046958">
    <property type="entry name" value="RBK1/2/STUNTED"/>
</dbReference>